<sequence>MHKGTVFSFIRKLAACESLWLILLKILISNRIYGKQVTALIRNESIDWGARKFRWWGTGSISQERLEEAIQLPKGTLTNAFVENIVGRRVGSKQVIRHCKACIAIGYHSSVFFIEKITHCPWHGEKIVECRNCYFELALLDNCAGRTRDFLFENHCPHIKPMIERLPVCDLSVPVFEVIERWHDFLSGWLNAAELWCGNDVYRWIALSGYYTSRSTDYILKFLEPKIDVPIGFDVVTDYPICRLNIPHAATNWCRNEESLLEGWQCIRQEKIRDMAQRCCSKSDQIACIKSVRRYIRRRFVVKHRRCYKSFASLKKNHRMRLKYEHSCCVSVAYACWLVSIHDVYTIDAVLKNGTHAYRIPRSEPIFPRPISLLTKDLNLLLAHFYEIWAGLVVSEQSNVTVIALDSIRLHPWVSENIASIDNVVAEDECYGSGDYGIYYPALTYLSEMTEARCKCRCLETDYVSADVLADRGEYFVAGQGWLCALIDHRARKGSSNYVRI</sequence>
<protein>
    <submittedName>
        <fullName evidence="1">Uncharacterized protein</fullName>
    </submittedName>
</protein>
<proteinExistence type="predicted"/>
<organism evidence="1 2">
    <name type="scientific">Pseudomonas syringae pv. coriandricola</name>
    <dbReference type="NCBI Taxonomy" id="264453"/>
    <lineage>
        <taxon>Bacteria</taxon>
        <taxon>Pseudomonadati</taxon>
        <taxon>Pseudomonadota</taxon>
        <taxon>Gammaproteobacteria</taxon>
        <taxon>Pseudomonadales</taxon>
        <taxon>Pseudomonadaceae</taxon>
        <taxon>Pseudomonas</taxon>
    </lineage>
</organism>
<gene>
    <name evidence="1" type="ORF">ALP36_00731</name>
</gene>
<evidence type="ECO:0000313" key="1">
    <source>
        <dbReference type="EMBL" id="RMU09021.1"/>
    </source>
</evidence>
<dbReference type="Proteomes" id="UP000274212">
    <property type="component" value="Unassembled WGS sequence"/>
</dbReference>
<reference evidence="1 2" key="1">
    <citation type="submission" date="2018-08" db="EMBL/GenBank/DDBJ databases">
        <title>Recombination of ecologically and evolutionarily significant loci maintains genetic cohesion in the Pseudomonas syringae species complex.</title>
        <authorList>
            <person name="Dillon M."/>
            <person name="Thakur S."/>
            <person name="Almeida R.N.D."/>
            <person name="Weir B.S."/>
            <person name="Guttman D.S."/>
        </authorList>
    </citation>
    <scope>NUCLEOTIDE SEQUENCE [LARGE SCALE GENOMIC DNA]</scope>
    <source>
        <strain evidence="1 2">ICMP 9829</strain>
    </source>
</reference>
<dbReference type="RefSeq" id="WP_147472393.1">
    <property type="nucleotide sequence ID" value="NZ_RBRV01000312.1"/>
</dbReference>
<name>A0A3M4TSJ3_9PSED</name>
<dbReference type="AlphaFoldDB" id="A0A3M4TSJ3"/>
<dbReference type="EMBL" id="RBTT01000153">
    <property type="protein sequence ID" value="RMU09021.1"/>
    <property type="molecule type" value="Genomic_DNA"/>
</dbReference>
<evidence type="ECO:0000313" key="2">
    <source>
        <dbReference type="Proteomes" id="UP000274212"/>
    </source>
</evidence>
<comment type="caution">
    <text evidence="1">The sequence shown here is derived from an EMBL/GenBank/DDBJ whole genome shotgun (WGS) entry which is preliminary data.</text>
</comment>
<accession>A0A3M4TSJ3</accession>